<evidence type="ECO:0000256" key="1">
    <source>
        <dbReference type="SAM" id="MobiDB-lite"/>
    </source>
</evidence>
<organism evidence="2 3">
    <name type="scientific">Streptomyces ipomoeae 91-03</name>
    <dbReference type="NCBI Taxonomy" id="698759"/>
    <lineage>
        <taxon>Bacteria</taxon>
        <taxon>Bacillati</taxon>
        <taxon>Actinomycetota</taxon>
        <taxon>Actinomycetes</taxon>
        <taxon>Kitasatosporales</taxon>
        <taxon>Streptomycetaceae</taxon>
        <taxon>Streptomyces</taxon>
    </lineage>
</organism>
<dbReference type="Proteomes" id="UP000010411">
    <property type="component" value="Unassembled WGS sequence"/>
</dbReference>
<protein>
    <submittedName>
        <fullName evidence="2">Uncharacterized protein</fullName>
    </submittedName>
</protein>
<evidence type="ECO:0000313" key="2">
    <source>
        <dbReference type="EMBL" id="EKX68417.1"/>
    </source>
</evidence>
<comment type="caution">
    <text evidence="2">The sequence shown here is derived from an EMBL/GenBank/DDBJ whole genome shotgun (WGS) entry which is preliminary data.</text>
</comment>
<feature type="region of interest" description="Disordered" evidence="1">
    <location>
        <begin position="1"/>
        <end position="45"/>
    </location>
</feature>
<dbReference type="PATRIC" id="fig|698759.3.peg.1050"/>
<reference evidence="2 3" key="1">
    <citation type="submission" date="2012-11" db="EMBL/GenBank/DDBJ databases">
        <authorList>
            <person name="Huguet-Tapia J.C."/>
            <person name="Durkin A.S."/>
            <person name="Pettis G.S."/>
            <person name="Badger J.H."/>
        </authorList>
    </citation>
    <scope>NUCLEOTIDE SEQUENCE [LARGE SCALE GENOMIC DNA]</scope>
    <source>
        <strain evidence="2 3">91-03</strain>
    </source>
</reference>
<name>L1L676_9ACTN</name>
<evidence type="ECO:0000313" key="3">
    <source>
        <dbReference type="Proteomes" id="UP000010411"/>
    </source>
</evidence>
<dbReference type="AlphaFoldDB" id="L1L676"/>
<keyword evidence="3" id="KW-1185">Reference proteome</keyword>
<accession>L1L676</accession>
<proteinExistence type="predicted"/>
<sequence>MGEPSVVRPEPSPNRERTAGGRRACRPPPRSRLPRPRAMRLTWAV</sequence>
<dbReference type="EMBL" id="AEJC01000080">
    <property type="protein sequence ID" value="EKX68417.1"/>
    <property type="molecule type" value="Genomic_DNA"/>
</dbReference>
<gene>
    <name evidence="2" type="ORF">STRIP9103_03375</name>
</gene>